<evidence type="ECO:0000256" key="4">
    <source>
        <dbReference type="ARBA" id="ARBA00023015"/>
    </source>
</evidence>
<keyword evidence="4" id="KW-0805">Transcription regulation</keyword>
<dbReference type="PRINTS" id="PR00454">
    <property type="entry name" value="ETSDOMAIN"/>
</dbReference>
<evidence type="ECO:0000256" key="2">
    <source>
        <dbReference type="ARBA" id="ARBA00005562"/>
    </source>
</evidence>
<evidence type="ECO:0000256" key="7">
    <source>
        <dbReference type="ARBA" id="ARBA00023163"/>
    </source>
</evidence>
<comment type="subcellular location">
    <subcellularLocation>
        <location evidence="1 9">Nucleus</location>
    </subcellularLocation>
</comment>
<dbReference type="SUPFAM" id="SSF46785">
    <property type="entry name" value="Winged helix' DNA-binding domain"/>
    <property type="match status" value="1"/>
</dbReference>
<dbReference type="PROSITE" id="PS00346">
    <property type="entry name" value="ETS_DOMAIN_2"/>
    <property type="match status" value="1"/>
</dbReference>
<evidence type="ECO:0000259" key="11">
    <source>
        <dbReference type="PROSITE" id="PS50061"/>
    </source>
</evidence>
<dbReference type="PANTHER" id="PTHR11849">
    <property type="entry name" value="ETS"/>
    <property type="match status" value="1"/>
</dbReference>
<keyword evidence="5 9" id="KW-0238">DNA-binding</keyword>
<feature type="compositionally biased region" description="Basic residues" evidence="10">
    <location>
        <begin position="143"/>
        <end position="153"/>
    </location>
</feature>
<dbReference type="Gene3D" id="1.10.10.10">
    <property type="entry name" value="Winged helix-like DNA-binding domain superfamily/Winged helix DNA-binding domain"/>
    <property type="match status" value="1"/>
</dbReference>
<keyword evidence="7" id="KW-0804">Transcription</keyword>
<accession>A0AAY5K708</accession>
<reference evidence="12" key="3">
    <citation type="submission" date="2025-09" db="UniProtKB">
        <authorList>
            <consortium name="Ensembl"/>
        </authorList>
    </citation>
    <scope>IDENTIFICATION</scope>
</reference>
<dbReference type="Proteomes" id="UP000265140">
    <property type="component" value="Chromosome 25"/>
</dbReference>
<sequence length="653" mass="69713">MLGTNRRWRLKRGRQCKVNANLQHGKNMATSLHDGPANQLDLLIRAVEASCHGTSIHFSDKTIEAAEALLHMDSPSSLRGDRSPDVFIPAGCGATPDFIHAAMRPDVMTETVVEVSTEDCVEEDMEVTLIEEPEEPGPDHEPVRKKKAGRKPKTQQPAIANGSPDVGIKKKPREGKGSTTYLWEFLLDLLQDKNTCPRYIKWTQREKGIFKLVDSKAVSKLWGKHKNKPDMNYETMGRALRYYYQRGILAKVEGQRLVYQFKEMPKNIVVIDDDKADSGTDELIGSESYHERVPPSSESILNVAELAKTPTILRVAKGNKGVMTGGGVAAGVPRIVTVSTAPDGTQTQHSHTAVIPTASGPRTVRVAMQVPVVMTTSLGQKIAMQQAPGATGGQTTYQLAGSSPIGTATGNPGSQQKVVIQTIPTIVPATAENGDKITVQLAKIITIPAHQLAQYQQQNKPGMGGSSAGSISLLGGPLTLRGLTPHVTMATMAPGTQVIFSLLVVSLVCVSVAYLSETRIFISLVTADVLPAATQVMRLAVPTALQQPQTHHIVTSTHGGGAGTTVVTVTTTTANQNAPVAPAPHIIGGIIKSSDATAAMRELQAKTARPPAVPKMMPEAPEEEVSLVSTEITPVVVSSEEVSPGNKSVDLEC</sequence>
<evidence type="ECO:0000256" key="3">
    <source>
        <dbReference type="ARBA" id="ARBA00022553"/>
    </source>
</evidence>
<dbReference type="GO" id="GO:0005634">
    <property type="term" value="C:nucleus"/>
    <property type="evidence" value="ECO:0007669"/>
    <property type="project" value="UniProtKB-SubCell"/>
</dbReference>
<evidence type="ECO:0000256" key="1">
    <source>
        <dbReference type="ARBA" id="ARBA00004123"/>
    </source>
</evidence>
<dbReference type="PROSITE" id="PS00345">
    <property type="entry name" value="ETS_DOMAIN_1"/>
    <property type="match status" value="1"/>
</dbReference>
<feature type="domain" description="ETS" evidence="11">
    <location>
        <begin position="180"/>
        <end position="262"/>
    </location>
</feature>
<dbReference type="Ensembl" id="ENSELUT00000109774.1">
    <property type="protein sequence ID" value="ENSELUP00000082097.1"/>
    <property type="gene ID" value="ENSELUG00000011388.3"/>
</dbReference>
<dbReference type="InterPro" id="IPR046328">
    <property type="entry name" value="ETS_fam"/>
</dbReference>
<proteinExistence type="inferred from homology"/>
<dbReference type="InterPro" id="IPR036390">
    <property type="entry name" value="WH_DNA-bd_sf"/>
</dbReference>
<evidence type="ECO:0000256" key="9">
    <source>
        <dbReference type="RuleBase" id="RU004019"/>
    </source>
</evidence>
<keyword evidence="6" id="KW-0010">Activator</keyword>
<evidence type="ECO:0000313" key="13">
    <source>
        <dbReference type="Proteomes" id="UP000265140"/>
    </source>
</evidence>
<keyword evidence="13" id="KW-1185">Reference proteome</keyword>
<dbReference type="FunFam" id="1.10.10.10:FF:000066">
    <property type="entry name" value="ETS-related transcription factor Elf-2 isoform X1"/>
    <property type="match status" value="1"/>
</dbReference>
<evidence type="ECO:0000256" key="6">
    <source>
        <dbReference type="ARBA" id="ARBA00023159"/>
    </source>
</evidence>
<name>A0AAY5K708_ESOLU</name>
<dbReference type="GO" id="GO:0030154">
    <property type="term" value="P:cell differentiation"/>
    <property type="evidence" value="ECO:0007669"/>
    <property type="project" value="TreeGrafter"/>
</dbReference>
<dbReference type="InterPro" id="IPR022084">
    <property type="entry name" value="TF_Elf_N"/>
</dbReference>
<dbReference type="GO" id="GO:0000981">
    <property type="term" value="F:DNA-binding transcription factor activity, RNA polymerase II-specific"/>
    <property type="evidence" value="ECO:0007669"/>
    <property type="project" value="TreeGrafter"/>
</dbReference>
<dbReference type="Pfam" id="PF12310">
    <property type="entry name" value="Elf-1_N"/>
    <property type="match status" value="1"/>
</dbReference>
<dbReference type="GeneTree" id="ENSGT00940000154953"/>
<evidence type="ECO:0000256" key="8">
    <source>
        <dbReference type="ARBA" id="ARBA00023242"/>
    </source>
</evidence>
<evidence type="ECO:0000313" key="12">
    <source>
        <dbReference type="Ensembl" id="ENSELUP00000082097.1"/>
    </source>
</evidence>
<evidence type="ECO:0000256" key="10">
    <source>
        <dbReference type="SAM" id="MobiDB-lite"/>
    </source>
</evidence>
<evidence type="ECO:0000256" key="5">
    <source>
        <dbReference type="ARBA" id="ARBA00023125"/>
    </source>
</evidence>
<keyword evidence="8 9" id="KW-0539">Nucleus</keyword>
<reference evidence="12 13" key="1">
    <citation type="submission" date="2020-02" db="EMBL/GenBank/DDBJ databases">
        <title>Esox lucius (northern pike) genome, fEsoLuc1, primary haplotype.</title>
        <authorList>
            <person name="Myers G."/>
            <person name="Karagic N."/>
            <person name="Meyer A."/>
            <person name="Pippel M."/>
            <person name="Reichard M."/>
            <person name="Winkler S."/>
            <person name="Tracey A."/>
            <person name="Sims Y."/>
            <person name="Howe K."/>
            <person name="Rhie A."/>
            <person name="Formenti G."/>
            <person name="Durbin R."/>
            <person name="Fedrigo O."/>
            <person name="Jarvis E.D."/>
        </authorList>
    </citation>
    <scope>NUCLEOTIDE SEQUENCE [LARGE SCALE GENOMIC DNA]</scope>
</reference>
<organism evidence="12 13">
    <name type="scientific">Esox lucius</name>
    <name type="common">Northern pike</name>
    <dbReference type="NCBI Taxonomy" id="8010"/>
    <lineage>
        <taxon>Eukaryota</taxon>
        <taxon>Metazoa</taxon>
        <taxon>Chordata</taxon>
        <taxon>Craniata</taxon>
        <taxon>Vertebrata</taxon>
        <taxon>Euteleostomi</taxon>
        <taxon>Actinopterygii</taxon>
        <taxon>Neopterygii</taxon>
        <taxon>Teleostei</taxon>
        <taxon>Protacanthopterygii</taxon>
        <taxon>Esociformes</taxon>
        <taxon>Esocidae</taxon>
        <taxon>Esox</taxon>
    </lineage>
</organism>
<protein>
    <submittedName>
        <fullName evidence="12">E74-like factor 2b (ets domain transcription factor)</fullName>
    </submittedName>
</protein>
<feature type="region of interest" description="Disordered" evidence="10">
    <location>
        <begin position="605"/>
        <end position="627"/>
    </location>
</feature>
<reference evidence="12" key="2">
    <citation type="submission" date="2025-08" db="UniProtKB">
        <authorList>
            <consortium name="Ensembl"/>
        </authorList>
    </citation>
    <scope>IDENTIFICATION</scope>
</reference>
<comment type="similarity">
    <text evidence="2 9">Belongs to the ETS family.</text>
</comment>
<dbReference type="InterPro" id="IPR000418">
    <property type="entry name" value="Ets_dom"/>
</dbReference>
<keyword evidence="3" id="KW-0597">Phosphoprotein</keyword>
<dbReference type="PROSITE" id="PS50061">
    <property type="entry name" value="ETS_DOMAIN_3"/>
    <property type="match status" value="1"/>
</dbReference>
<dbReference type="InterPro" id="IPR036388">
    <property type="entry name" value="WH-like_DNA-bd_sf"/>
</dbReference>
<dbReference type="PANTHER" id="PTHR11849:SF10">
    <property type="entry name" value="ETS-RELATED TRANSCRIPTION FACTOR ELF-2"/>
    <property type="match status" value="1"/>
</dbReference>
<dbReference type="Pfam" id="PF00178">
    <property type="entry name" value="Ets"/>
    <property type="match status" value="1"/>
</dbReference>
<dbReference type="GO" id="GO:0043565">
    <property type="term" value="F:sequence-specific DNA binding"/>
    <property type="evidence" value="ECO:0007669"/>
    <property type="project" value="InterPro"/>
</dbReference>
<dbReference type="SMART" id="SM00413">
    <property type="entry name" value="ETS"/>
    <property type="match status" value="1"/>
</dbReference>
<dbReference type="GO" id="GO:0045893">
    <property type="term" value="P:positive regulation of DNA-templated transcription"/>
    <property type="evidence" value="ECO:0007669"/>
    <property type="project" value="UniProtKB-ARBA"/>
</dbReference>
<feature type="region of interest" description="Disordered" evidence="10">
    <location>
        <begin position="128"/>
        <end position="173"/>
    </location>
</feature>
<dbReference type="AlphaFoldDB" id="A0AAY5K708"/>